<evidence type="ECO:0000256" key="2">
    <source>
        <dbReference type="SAM" id="Phobius"/>
    </source>
</evidence>
<protein>
    <submittedName>
        <fullName evidence="3">Uncharacterized protein</fullName>
    </submittedName>
</protein>
<feature type="transmembrane region" description="Helical" evidence="2">
    <location>
        <begin position="7"/>
        <end position="26"/>
    </location>
</feature>
<dbReference type="Proteomes" id="UP000298652">
    <property type="component" value="Chromosome 6"/>
</dbReference>
<evidence type="ECO:0000313" key="3">
    <source>
        <dbReference type="EMBL" id="TKW09529.1"/>
    </source>
</evidence>
<sequence length="114" mass="13063">MKIEDVMICMVYWMLFFLGLMVMSHYPAHQKVDQITVNLRFMIHDTGSPPEYDNVNDTGSSRESDNIDNEQRNESGNGDSYSKLLKDADTKLYIGCETFSKLSFSHIISLEVLT</sequence>
<keyword evidence="2" id="KW-1133">Transmembrane helix</keyword>
<dbReference type="Gramene" id="TKW09529">
    <property type="protein sequence ID" value="TKW09529"/>
    <property type="gene ID" value="SEVIR_6G108260v2"/>
</dbReference>
<keyword evidence="2" id="KW-0812">Transmembrane</keyword>
<proteinExistence type="predicted"/>
<evidence type="ECO:0000256" key="1">
    <source>
        <dbReference type="SAM" id="MobiDB-lite"/>
    </source>
</evidence>
<keyword evidence="4" id="KW-1185">Reference proteome</keyword>
<dbReference type="EMBL" id="CM016557">
    <property type="protein sequence ID" value="TKW09529.1"/>
    <property type="molecule type" value="Genomic_DNA"/>
</dbReference>
<feature type="compositionally biased region" description="Basic and acidic residues" evidence="1">
    <location>
        <begin position="60"/>
        <end position="73"/>
    </location>
</feature>
<name>A0A4U6U7X7_SETVI</name>
<dbReference type="AlphaFoldDB" id="A0A4U6U7X7"/>
<organism evidence="3 4">
    <name type="scientific">Setaria viridis</name>
    <name type="common">Green bristlegrass</name>
    <name type="synonym">Setaria italica subsp. viridis</name>
    <dbReference type="NCBI Taxonomy" id="4556"/>
    <lineage>
        <taxon>Eukaryota</taxon>
        <taxon>Viridiplantae</taxon>
        <taxon>Streptophyta</taxon>
        <taxon>Embryophyta</taxon>
        <taxon>Tracheophyta</taxon>
        <taxon>Spermatophyta</taxon>
        <taxon>Magnoliopsida</taxon>
        <taxon>Liliopsida</taxon>
        <taxon>Poales</taxon>
        <taxon>Poaceae</taxon>
        <taxon>PACMAD clade</taxon>
        <taxon>Panicoideae</taxon>
        <taxon>Panicodae</taxon>
        <taxon>Paniceae</taxon>
        <taxon>Cenchrinae</taxon>
        <taxon>Setaria</taxon>
    </lineage>
</organism>
<reference evidence="3" key="1">
    <citation type="submission" date="2019-03" db="EMBL/GenBank/DDBJ databases">
        <title>WGS assembly of Setaria viridis.</title>
        <authorList>
            <person name="Huang P."/>
            <person name="Jenkins J."/>
            <person name="Grimwood J."/>
            <person name="Barry K."/>
            <person name="Healey A."/>
            <person name="Mamidi S."/>
            <person name="Sreedasyam A."/>
            <person name="Shu S."/>
            <person name="Feldman M."/>
            <person name="Wu J."/>
            <person name="Yu Y."/>
            <person name="Chen C."/>
            <person name="Johnson J."/>
            <person name="Rokhsar D."/>
            <person name="Baxter I."/>
            <person name="Schmutz J."/>
            <person name="Brutnell T."/>
            <person name="Kellogg E."/>
        </authorList>
    </citation>
    <scope>NUCLEOTIDE SEQUENCE [LARGE SCALE GENOMIC DNA]</scope>
</reference>
<gene>
    <name evidence="3" type="ORF">SEVIR_6G108260v2</name>
</gene>
<accession>A0A4U6U7X7</accession>
<evidence type="ECO:0000313" key="4">
    <source>
        <dbReference type="Proteomes" id="UP000298652"/>
    </source>
</evidence>
<keyword evidence="2" id="KW-0472">Membrane</keyword>
<feature type="region of interest" description="Disordered" evidence="1">
    <location>
        <begin position="47"/>
        <end position="81"/>
    </location>
</feature>